<evidence type="ECO:0000313" key="4">
    <source>
        <dbReference type="EMBL" id="VVD65881.1"/>
    </source>
</evidence>
<gene>
    <name evidence="4" type="ORF">PTE30175_00340</name>
</gene>
<accession>A0A5E4RSX5</accession>
<dbReference type="Pfam" id="PF02608">
    <property type="entry name" value="Bmp"/>
    <property type="match status" value="1"/>
</dbReference>
<name>A0A5E4RSX5_9BURK</name>
<feature type="signal peptide" evidence="2">
    <location>
        <begin position="1"/>
        <end position="33"/>
    </location>
</feature>
<sequence length="345" mass="37258">MISLATTFMRPGRAAWLALALGLGGIHTGSASAQQAPKELKIAAVLASTPDEPWASSFLKAWGEVRAEKPHGLEINAPVYTDNAWGDPAEAALRLYARKGYDIVFALSSYSDQVKKIRNLYPKTLFVLTGNPNEALGGNSFLLYNRIYEPSYLLGVVAGSMTKTGVVGAVGYFPTEDQNDAMNAFFAGARSVRPDVKQKVAYIGSWWDPPLALESSKAQIAAGADQIYMMAGSFEACKQTVVCYGSYRDYTSTAPKNIASNSLGSWKPGLHWIIDQWYQARSADKPYNGNMDKRNFGMAEGGADITPLNTAVVSPAVAARVEAVRAKILAKEFVVPLVTTKPQSD</sequence>
<keyword evidence="1 2" id="KW-0732">Signal</keyword>
<evidence type="ECO:0000259" key="3">
    <source>
        <dbReference type="Pfam" id="PF02608"/>
    </source>
</evidence>
<dbReference type="GO" id="GO:0005886">
    <property type="term" value="C:plasma membrane"/>
    <property type="evidence" value="ECO:0007669"/>
    <property type="project" value="InterPro"/>
</dbReference>
<proteinExistence type="predicted"/>
<reference evidence="4 5" key="1">
    <citation type="submission" date="2019-08" db="EMBL/GenBank/DDBJ databases">
        <authorList>
            <person name="Peeters C."/>
        </authorList>
    </citation>
    <scope>NUCLEOTIDE SEQUENCE [LARGE SCALE GENOMIC DNA]</scope>
    <source>
        <strain evidence="4 5">LMG 30175</strain>
    </source>
</reference>
<dbReference type="Proteomes" id="UP000414233">
    <property type="component" value="Unassembled WGS sequence"/>
</dbReference>
<feature type="domain" description="ABC transporter substrate-binding protein PnrA-like" evidence="3">
    <location>
        <begin position="50"/>
        <end position="232"/>
    </location>
</feature>
<protein>
    <submittedName>
        <fullName evidence="4">ABC transporter periplasmic protein</fullName>
    </submittedName>
</protein>
<evidence type="ECO:0000256" key="1">
    <source>
        <dbReference type="ARBA" id="ARBA00022729"/>
    </source>
</evidence>
<organism evidence="4 5">
    <name type="scientific">Pandoraea terrae</name>
    <dbReference type="NCBI Taxonomy" id="1537710"/>
    <lineage>
        <taxon>Bacteria</taxon>
        <taxon>Pseudomonadati</taxon>
        <taxon>Pseudomonadota</taxon>
        <taxon>Betaproteobacteria</taxon>
        <taxon>Burkholderiales</taxon>
        <taxon>Burkholderiaceae</taxon>
        <taxon>Pandoraea</taxon>
    </lineage>
</organism>
<dbReference type="InterPro" id="IPR003760">
    <property type="entry name" value="PnrA-like"/>
</dbReference>
<evidence type="ECO:0000313" key="5">
    <source>
        <dbReference type="Proteomes" id="UP000414233"/>
    </source>
</evidence>
<dbReference type="InterPro" id="IPR052910">
    <property type="entry name" value="ABC-Purine-Binding"/>
</dbReference>
<dbReference type="EMBL" id="CABPRZ010000001">
    <property type="protein sequence ID" value="VVD65881.1"/>
    <property type="molecule type" value="Genomic_DNA"/>
</dbReference>
<keyword evidence="5" id="KW-1185">Reference proteome</keyword>
<dbReference type="PANTHER" id="PTHR43208:SF1">
    <property type="entry name" value="ABC TRANSPORTER SUBSTRATE-BINDING PROTEIN"/>
    <property type="match status" value="1"/>
</dbReference>
<dbReference type="Gene3D" id="3.40.50.2300">
    <property type="match status" value="2"/>
</dbReference>
<feature type="chain" id="PRO_5023003309" evidence="2">
    <location>
        <begin position="34"/>
        <end position="345"/>
    </location>
</feature>
<dbReference type="AlphaFoldDB" id="A0A5E4RSX5"/>
<evidence type="ECO:0000256" key="2">
    <source>
        <dbReference type="SAM" id="SignalP"/>
    </source>
</evidence>
<dbReference type="PANTHER" id="PTHR43208">
    <property type="entry name" value="ABC TRANSPORTER SUBSTRATE-BINDING PROTEIN"/>
    <property type="match status" value="1"/>
</dbReference>